<dbReference type="Pfam" id="PF13840">
    <property type="entry name" value="ACT_7"/>
    <property type="match status" value="1"/>
</dbReference>
<evidence type="ECO:0000259" key="2">
    <source>
        <dbReference type="Pfam" id="PF21631"/>
    </source>
</evidence>
<dbReference type="PANTHER" id="PTHR31131:SF6">
    <property type="entry name" value="CASTOR ACT DOMAIN-CONTAINING PROTEIN"/>
    <property type="match status" value="1"/>
</dbReference>
<dbReference type="Pfam" id="PF21631">
    <property type="entry name" value="A9CJY8-like_N"/>
    <property type="match status" value="1"/>
</dbReference>
<dbReference type="OrthoDB" id="58529at2759"/>
<reference evidence="4 5" key="1">
    <citation type="journal article" date="2016" name="Mol. Biol. Evol.">
        <title>Comparative Genomics of Early-Diverging Mushroom-Forming Fungi Provides Insights into the Origins of Lignocellulose Decay Capabilities.</title>
        <authorList>
            <person name="Nagy L.G."/>
            <person name="Riley R."/>
            <person name="Tritt A."/>
            <person name="Adam C."/>
            <person name="Daum C."/>
            <person name="Floudas D."/>
            <person name="Sun H."/>
            <person name="Yadav J.S."/>
            <person name="Pangilinan J."/>
            <person name="Larsson K.H."/>
            <person name="Matsuura K."/>
            <person name="Barry K."/>
            <person name="Labutti K."/>
            <person name="Kuo R."/>
            <person name="Ohm R.A."/>
            <person name="Bhattacharya S.S."/>
            <person name="Shirouzu T."/>
            <person name="Yoshinaga Y."/>
            <person name="Martin F.M."/>
            <person name="Grigoriev I.V."/>
            <person name="Hibbett D.S."/>
        </authorList>
    </citation>
    <scope>NUCLEOTIDE SEQUENCE [LARGE SCALE GENOMIC DNA]</scope>
    <source>
        <strain evidence="4 5">HHB12029</strain>
    </source>
</reference>
<feature type="domain" description="A9CJY8-like N-terminal" evidence="2">
    <location>
        <begin position="42"/>
        <end position="68"/>
    </location>
</feature>
<evidence type="ECO:0000313" key="4">
    <source>
        <dbReference type="EMBL" id="KZV98714.1"/>
    </source>
</evidence>
<dbReference type="SUPFAM" id="SSF55021">
    <property type="entry name" value="ACT-like"/>
    <property type="match status" value="2"/>
</dbReference>
<feature type="domain" description="CASTOR ACT" evidence="1">
    <location>
        <begin position="73"/>
        <end position="133"/>
    </location>
</feature>
<dbReference type="EMBL" id="KV425915">
    <property type="protein sequence ID" value="KZV98714.1"/>
    <property type="molecule type" value="Genomic_DNA"/>
</dbReference>
<dbReference type="GO" id="GO:0046394">
    <property type="term" value="P:carboxylic acid biosynthetic process"/>
    <property type="evidence" value="ECO:0007669"/>
    <property type="project" value="UniProtKB-ARBA"/>
</dbReference>
<evidence type="ECO:0000313" key="3">
    <source>
        <dbReference type="EMBL" id="KZV81736.1"/>
    </source>
</evidence>
<dbReference type="GO" id="GO:0006520">
    <property type="term" value="P:amino acid metabolic process"/>
    <property type="evidence" value="ECO:0007669"/>
    <property type="project" value="UniProtKB-ARBA"/>
</dbReference>
<dbReference type="InterPro" id="IPR027795">
    <property type="entry name" value="CASTOR_ACT_dom"/>
</dbReference>
<dbReference type="InterPro" id="IPR049447">
    <property type="entry name" value="A9CJY8-like_N"/>
</dbReference>
<gene>
    <name evidence="4" type="ORF">EXIGLDRAFT_727050</name>
    <name evidence="3" type="ORF">EXIGLDRAFT_730745</name>
</gene>
<protein>
    <submittedName>
        <fullName evidence="4">Uncharacterized protein</fullName>
    </submittedName>
</protein>
<accession>A0A165M3I3</accession>
<dbReference type="PANTHER" id="PTHR31131">
    <property type="entry name" value="CHROMOSOME 1, WHOLE GENOME SHOTGUN SEQUENCE"/>
    <property type="match status" value="1"/>
</dbReference>
<evidence type="ECO:0000259" key="1">
    <source>
        <dbReference type="Pfam" id="PF13840"/>
    </source>
</evidence>
<dbReference type="EMBL" id="KV426372">
    <property type="protein sequence ID" value="KZV81736.1"/>
    <property type="molecule type" value="Genomic_DNA"/>
</dbReference>
<dbReference type="AlphaFoldDB" id="A0A165M3I3"/>
<proteinExistence type="predicted"/>
<organism evidence="4 5">
    <name type="scientific">Exidia glandulosa HHB12029</name>
    <dbReference type="NCBI Taxonomy" id="1314781"/>
    <lineage>
        <taxon>Eukaryota</taxon>
        <taxon>Fungi</taxon>
        <taxon>Dikarya</taxon>
        <taxon>Basidiomycota</taxon>
        <taxon>Agaricomycotina</taxon>
        <taxon>Agaricomycetes</taxon>
        <taxon>Auriculariales</taxon>
        <taxon>Exidiaceae</taxon>
        <taxon>Exidia</taxon>
    </lineage>
</organism>
<sequence length="153" mass="16690">MPPPSTSRALHLKLLAETFAVFQLSVGETIHPYILEHLVSSKTGEFLSITRTSEELSIVCDRTVVPRDMDAKITEEWKCIQVVGPMDLSLTGILAALSAPLKEANVPIFVVSTWNTDWLLVTAQNAPAAVHALTLDGWTFEGLISLNETSESS</sequence>
<name>A0A165M3I3_EXIGL</name>
<keyword evidence="5" id="KW-1185">Reference proteome</keyword>
<dbReference type="InterPro" id="IPR045865">
    <property type="entry name" value="ACT-like_dom_sf"/>
</dbReference>
<evidence type="ECO:0000313" key="5">
    <source>
        <dbReference type="Proteomes" id="UP000077266"/>
    </source>
</evidence>
<dbReference type="InterPro" id="IPR051719">
    <property type="entry name" value="CASTOR_mTORC1"/>
</dbReference>
<dbReference type="Proteomes" id="UP000077266">
    <property type="component" value="Unassembled WGS sequence"/>
</dbReference>
<dbReference type="Gene3D" id="3.30.2130.10">
    <property type="entry name" value="VC0802-like"/>
    <property type="match status" value="1"/>
</dbReference>